<reference evidence="2" key="1">
    <citation type="journal article" date="2021" name="Antonie Van Leeuwenhoek">
        <title>Draft genome and description of Waterburya agarophytonicola gen. nov. sp. nov. (Pleurocapsales, Cyanobacteria): a seaweed symbiont.</title>
        <authorList>
            <person name="Bonthond G."/>
            <person name="Shalygin S."/>
            <person name="Bayer T."/>
            <person name="Weinberger F."/>
        </authorList>
    </citation>
    <scope>NUCLEOTIDE SEQUENCE</scope>
    <source>
        <strain evidence="2">KI4</strain>
    </source>
</reference>
<comment type="caution">
    <text evidence="2">The sequence shown here is derived from an EMBL/GenBank/DDBJ whole genome shotgun (WGS) entry which is preliminary data.</text>
</comment>
<protein>
    <recommendedName>
        <fullName evidence="1">Virulence-associated protein E-like domain-containing protein</fullName>
    </recommendedName>
</protein>
<dbReference type="PANTHER" id="PTHR34985">
    <property type="entry name" value="SLR0554 PROTEIN"/>
    <property type="match status" value="1"/>
</dbReference>
<feature type="domain" description="Virulence-associated protein E-like" evidence="1">
    <location>
        <begin position="137"/>
        <end position="346"/>
    </location>
</feature>
<dbReference type="Pfam" id="PF05272">
    <property type="entry name" value="VapE-like_dom"/>
    <property type="match status" value="1"/>
</dbReference>
<organism evidence="2 3">
    <name type="scientific">Waterburya agarophytonicola KI4</name>
    <dbReference type="NCBI Taxonomy" id="2874699"/>
    <lineage>
        <taxon>Bacteria</taxon>
        <taxon>Bacillati</taxon>
        <taxon>Cyanobacteriota</taxon>
        <taxon>Cyanophyceae</taxon>
        <taxon>Pleurocapsales</taxon>
        <taxon>Hyellaceae</taxon>
        <taxon>Waterburya</taxon>
        <taxon>Waterburya agarophytonicola</taxon>
    </lineage>
</organism>
<dbReference type="RefSeq" id="WP_229640893.1">
    <property type="nucleotide sequence ID" value="NZ_JADWDC010000029.1"/>
</dbReference>
<evidence type="ECO:0000259" key="1">
    <source>
        <dbReference type="Pfam" id="PF05272"/>
    </source>
</evidence>
<keyword evidence="3" id="KW-1185">Reference proteome</keyword>
<evidence type="ECO:0000313" key="2">
    <source>
        <dbReference type="EMBL" id="MCC0177827.1"/>
    </source>
</evidence>
<dbReference type="PANTHER" id="PTHR34985:SF1">
    <property type="entry name" value="SLR0554 PROTEIN"/>
    <property type="match status" value="1"/>
</dbReference>
<dbReference type="AlphaFoldDB" id="A0A964BTD5"/>
<dbReference type="InterPro" id="IPR007936">
    <property type="entry name" value="VapE-like_dom"/>
</dbReference>
<dbReference type="EMBL" id="JADWDC010000029">
    <property type="protein sequence ID" value="MCC0177827.1"/>
    <property type="molecule type" value="Genomic_DNA"/>
</dbReference>
<sequence length="458" mass="53332">MSFNQEQFLNSSNEGINNSQNSKLEAVDDFISQYEAPELREISEQQTLGFLEEFLKPRLRYNLLTQDVELDGRSLRRHETETLKVEDRIQVLCQTEYQSVFQKPKTFKNGLMDIISNNHYHPVEKYLEGLKQNCANPANIDNLAERYLGNNDPLSNLLLKKTLIAAVARIFDPGCEVHSVLALYSPKQGIGKSRFLKTLAKNQAWFNDTVPKISVNRDFYSKLHRHWITEVGEIDTKFDKHQEEKIKDFITSTKDSFRPAYSAQFLNCRRRFILTGTTNNGNFLKDQTGSRRYWIVSVLKDKIDIPALKKEVDAIWTAAVEAYFSGEQWWLTDEEAELVEESNASYCYQHPWYQPIKSYLDDHKDDKYILPKNIAAISSLEIPRKEINKPSSKAIKEIRTLLQQKFEYAPKKISNQQRQKLFDELTNDSSLRPQVSSIKDIPYSIWVKFDELFEKDSV</sequence>
<name>A0A964BTD5_9CYAN</name>
<gene>
    <name evidence="2" type="ORF">I4641_12650</name>
</gene>
<accession>A0A964BTD5</accession>
<evidence type="ECO:0000313" key="3">
    <source>
        <dbReference type="Proteomes" id="UP000729733"/>
    </source>
</evidence>
<dbReference type="Proteomes" id="UP000729733">
    <property type="component" value="Unassembled WGS sequence"/>
</dbReference>
<proteinExistence type="predicted"/>